<evidence type="ECO:0000256" key="1">
    <source>
        <dbReference type="ARBA" id="ARBA00006817"/>
    </source>
</evidence>
<gene>
    <name evidence="4" type="ORF">FXF65_08615</name>
</gene>
<dbReference type="InterPro" id="IPR032710">
    <property type="entry name" value="NTF2-like_dom_sf"/>
</dbReference>
<feature type="domain" description="DUF4440" evidence="3">
    <location>
        <begin position="182"/>
        <end position="292"/>
    </location>
</feature>
<evidence type="ECO:0000313" key="5">
    <source>
        <dbReference type="Proteomes" id="UP000322634"/>
    </source>
</evidence>
<dbReference type="AlphaFoldDB" id="A0A5D0UEW4"/>
<dbReference type="InterPro" id="IPR027843">
    <property type="entry name" value="DUF4440"/>
</dbReference>
<sequence length="329" mass="36045">MFVAMTTHDPDTGAPYGAAARRDGRALLRLERRLRHPPERVWRALTDPAELSAWLADAALEPAAGGGFELRWLNAGDAEPAVARGTVTAFDPPRLLELDSDLHGVLRWELTPVPEGTHLVFTSEVEVPEEFVTRTLAGWHLHLDYLDDALGGARVDWANWTTARWRVHHDRYAALLGDLDAVRDLYRRILDGWNARDGRAFAEPFHDDGETVGFDGTVHSGRERIAEQLDRIFADHATARYVAEVRDVRVVGPGAAVLRAVAGMVPPGAADIDPAVNCVQTLTASKLMGRWRVALFQNTPAAYHGRPEESAALTAELRAVLRGDGTPGA</sequence>
<evidence type="ECO:0000259" key="2">
    <source>
        <dbReference type="Pfam" id="PF08327"/>
    </source>
</evidence>
<evidence type="ECO:0000313" key="4">
    <source>
        <dbReference type="EMBL" id="TYC16627.1"/>
    </source>
</evidence>
<comment type="similarity">
    <text evidence="1">Belongs to the AHA1 family.</text>
</comment>
<dbReference type="OrthoDB" id="9803476at2"/>
<proteinExistence type="inferred from homology"/>
<comment type="caution">
    <text evidence="4">The sequence shown here is derived from an EMBL/GenBank/DDBJ whole genome shotgun (WGS) entry which is preliminary data.</text>
</comment>
<dbReference type="Pfam" id="PF08327">
    <property type="entry name" value="AHSA1"/>
    <property type="match status" value="1"/>
</dbReference>
<dbReference type="Gene3D" id="3.30.530.20">
    <property type="match status" value="1"/>
</dbReference>
<dbReference type="SUPFAM" id="SSF55961">
    <property type="entry name" value="Bet v1-like"/>
    <property type="match status" value="1"/>
</dbReference>
<accession>A0A5D0UEW4</accession>
<dbReference type="EMBL" id="VSFF01000003">
    <property type="protein sequence ID" value="TYC16627.1"/>
    <property type="molecule type" value="Genomic_DNA"/>
</dbReference>
<organism evidence="4 5">
    <name type="scientific">Actinomadura syzygii</name>
    <dbReference type="NCBI Taxonomy" id="1427538"/>
    <lineage>
        <taxon>Bacteria</taxon>
        <taxon>Bacillati</taxon>
        <taxon>Actinomycetota</taxon>
        <taxon>Actinomycetes</taxon>
        <taxon>Streptosporangiales</taxon>
        <taxon>Thermomonosporaceae</taxon>
        <taxon>Actinomadura</taxon>
    </lineage>
</organism>
<dbReference type="InterPro" id="IPR013538">
    <property type="entry name" value="ASHA1/2-like_C"/>
</dbReference>
<feature type="domain" description="Activator of Hsp90 ATPase homologue 1/2-like C-terminal" evidence="2">
    <location>
        <begin position="36"/>
        <end position="150"/>
    </location>
</feature>
<dbReference type="SUPFAM" id="SSF54427">
    <property type="entry name" value="NTF2-like"/>
    <property type="match status" value="1"/>
</dbReference>
<protein>
    <submittedName>
        <fullName evidence="4">SgcJ/EcaC family oxidoreductase</fullName>
    </submittedName>
</protein>
<dbReference type="InterPro" id="IPR011944">
    <property type="entry name" value="Steroid_delta5-4_isomerase"/>
</dbReference>
<dbReference type="InterPro" id="IPR023393">
    <property type="entry name" value="START-like_dom_sf"/>
</dbReference>
<dbReference type="CDD" id="cd08899">
    <property type="entry name" value="SRPBCC_CalC_Aha1-like_6"/>
    <property type="match status" value="1"/>
</dbReference>
<reference evidence="4 5" key="1">
    <citation type="submission" date="2019-08" db="EMBL/GenBank/DDBJ databases">
        <title>Actinomadura sp. nov. CYP1-5 isolated from mountain soil.</title>
        <authorList>
            <person name="Songsumanus A."/>
            <person name="Kuncharoen N."/>
            <person name="Kudo T."/>
            <person name="Yuki M."/>
            <person name="Igarashi Y."/>
            <person name="Tanasupawat S."/>
        </authorList>
    </citation>
    <scope>NUCLEOTIDE SEQUENCE [LARGE SCALE GENOMIC DNA]</scope>
    <source>
        <strain evidence="4 5">GKU157</strain>
    </source>
</reference>
<keyword evidence="5" id="KW-1185">Reference proteome</keyword>
<name>A0A5D0UEW4_9ACTN</name>
<evidence type="ECO:0000259" key="3">
    <source>
        <dbReference type="Pfam" id="PF14534"/>
    </source>
</evidence>
<dbReference type="Pfam" id="PF14534">
    <property type="entry name" value="DUF4440"/>
    <property type="match status" value="1"/>
</dbReference>
<dbReference type="NCBIfam" id="TIGR02246">
    <property type="entry name" value="SgcJ/EcaC family oxidoreductase"/>
    <property type="match status" value="1"/>
</dbReference>
<dbReference type="Proteomes" id="UP000322634">
    <property type="component" value="Unassembled WGS sequence"/>
</dbReference>
<dbReference type="Gene3D" id="3.10.450.50">
    <property type="match status" value="1"/>
</dbReference>